<organism evidence="2">
    <name type="scientific">Puccinia triticina (isolate 1-1 / race 1 (BBBD))</name>
    <name type="common">Brown leaf rust fungus</name>
    <dbReference type="NCBI Taxonomy" id="630390"/>
    <lineage>
        <taxon>Eukaryota</taxon>
        <taxon>Fungi</taxon>
        <taxon>Dikarya</taxon>
        <taxon>Basidiomycota</taxon>
        <taxon>Pucciniomycotina</taxon>
        <taxon>Pucciniomycetes</taxon>
        <taxon>Pucciniales</taxon>
        <taxon>Pucciniaceae</taxon>
        <taxon>Puccinia</taxon>
    </lineage>
</organism>
<reference evidence="3" key="4">
    <citation type="submission" date="2025-05" db="UniProtKB">
        <authorList>
            <consortium name="EnsemblFungi"/>
        </authorList>
    </citation>
    <scope>IDENTIFICATION</scope>
    <source>
        <strain evidence="3">isolate 1-1 / race 1 (BBBD)</strain>
    </source>
</reference>
<protein>
    <submittedName>
        <fullName evidence="2 3">Uncharacterized protein</fullName>
    </submittedName>
</protein>
<proteinExistence type="predicted"/>
<keyword evidence="4" id="KW-1185">Reference proteome</keyword>
<dbReference type="Proteomes" id="UP000005240">
    <property type="component" value="Unassembled WGS sequence"/>
</dbReference>
<reference evidence="2" key="2">
    <citation type="submission" date="2016-05" db="EMBL/GenBank/DDBJ databases">
        <title>Comparative analysis highlights variable genome content of wheat rusts and divergence of the mating loci.</title>
        <authorList>
            <person name="Cuomo C.A."/>
            <person name="Bakkeren G."/>
            <person name="Szabo L."/>
            <person name="Khalil H."/>
            <person name="Joly D."/>
            <person name="Goldberg J."/>
            <person name="Young S."/>
            <person name="Zeng Q."/>
            <person name="Fellers J."/>
        </authorList>
    </citation>
    <scope>NUCLEOTIDE SEQUENCE [LARGE SCALE GENOMIC DNA]</scope>
    <source>
        <strain evidence="2">1-1 BBBD Race 1</strain>
    </source>
</reference>
<dbReference type="AlphaFoldDB" id="A0A180GR46"/>
<reference evidence="3 4" key="3">
    <citation type="journal article" date="2017" name="G3 (Bethesda)">
        <title>Comparative analysis highlights variable genome content of wheat rusts and divergence of the mating loci.</title>
        <authorList>
            <person name="Cuomo C.A."/>
            <person name="Bakkeren G."/>
            <person name="Khalil H.B."/>
            <person name="Panwar V."/>
            <person name="Joly D."/>
            <person name="Linning R."/>
            <person name="Sakthikumar S."/>
            <person name="Song X."/>
            <person name="Adiconis X."/>
            <person name="Fan L."/>
            <person name="Goldberg J.M."/>
            <person name="Levin J.Z."/>
            <person name="Young S."/>
            <person name="Zeng Q."/>
            <person name="Anikster Y."/>
            <person name="Bruce M."/>
            <person name="Wang M."/>
            <person name="Yin C."/>
            <person name="McCallum B."/>
            <person name="Szabo L.J."/>
            <person name="Hulbert S."/>
            <person name="Chen X."/>
            <person name="Fellers J.P."/>
        </authorList>
    </citation>
    <scope>NUCLEOTIDE SEQUENCE</scope>
    <source>
        <strain evidence="4">Isolate 1-1 / race 1 (BBBD)</strain>
        <strain evidence="3">isolate 1-1 / race 1 (BBBD)</strain>
    </source>
</reference>
<evidence type="ECO:0000313" key="3">
    <source>
        <dbReference type="EnsemblFungi" id="PTTG_04418-t43_1-p1"/>
    </source>
</evidence>
<evidence type="ECO:0000256" key="1">
    <source>
        <dbReference type="SAM" id="MobiDB-lite"/>
    </source>
</evidence>
<accession>A0A180GR46</accession>
<dbReference type="EMBL" id="ADAS02000032">
    <property type="protein sequence ID" value="OAV95165.1"/>
    <property type="molecule type" value="Genomic_DNA"/>
</dbReference>
<sequence>MIEAALKARRDGDQVKSDMEPATVPITLVPAATALLTSEQPFKRALTLDPSLALTGEKENTTVGSVNFNWGHTNSHKDVGFTLYFEQNLLELKGPLPLTIFNKAWQDAALQYHAEKRPKNNDNLTERGMRYTGYPYPSEWLMSYSDWSLNYSEFLITMRDICHYETLGQWIVLHKMNADKILRKDGFMVALRYDIWIWANAFAHHVVKNGVSSFSDISVFRQEVYDTAYGESRRLDKLSFRDSNPYAIGGPRFGCNPHTGLNPNKRGGNPPTAPRSAPQAGATALVNPNPGPGTNNLPAKPKESRPKSSGYLGKNFNPAFAEL</sequence>
<dbReference type="OrthoDB" id="10444972at2759"/>
<dbReference type="EnsemblFungi" id="PTTG_04418-t43_1">
    <property type="protein sequence ID" value="PTTG_04418-t43_1-p1"/>
    <property type="gene ID" value="PTTG_04418"/>
</dbReference>
<feature type="region of interest" description="Disordered" evidence="1">
    <location>
        <begin position="250"/>
        <end position="323"/>
    </location>
</feature>
<dbReference type="VEuPathDB" id="FungiDB:PTTG_04418"/>
<reference evidence="2" key="1">
    <citation type="submission" date="2009-11" db="EMBL/GenBank/DDBJ databases">
        <authorList>
            <consortium name="The Broad Institute Genome Sequencing Platform"/>
            <person name="Ward D."/>
            <person name="Feldgarden M."/>
            <person name="Earl A."/>
            <person name="Young S.K."/>
            <person name="Zeng Q."/>
            <person name="Koehrsen M."/>
            <person name="Alvarado L."/>
            <person name="Berlin A."/>
            <person name="Bochicchio J."/>
            <person name="Borenstein D."/>
            <person name="Chapman S.B."/>
            <person name="Chen Z."/>
            <person name="Engels R."/>
            <person name="Freedman E."/>
            <person name="Gellesch M."/>
            <person name="Goldberg J."/>
            <person name="Griggs A."/>
            <person name="Gujja S."/>
            <person name="Heilman E."/>
            <person name="Heiman D."/>
            <person name="Hepburn T."/>
            <person name="Howarth C."/>
            <person name="Jen D."/>
            <person name="Larson L."/>
            <person name="Lewis B."/>
            <person name="Mehta T."/>
            <person name="Park D."/>
            <person name="Pearson M."/>
            <person name="Roberts A."/>
            <person name="Saif S."/>
            <person name="Shea T."/>
            <person name="Shenoy N."/>
            <person name="Sisk P."/>
            <person name="Stolte C."/>
            <person name="Sykes S."/>
            <person name="Thomson T."/>
            <person name="Walk T."/>
            <person name="White J."/>
            <person name="Yandava C."/>
            <person name="Izard J."/>
            <person name="Baranova O.V."/>
            <person name="Blanton J.M."/>
            <person name="Tanner A.C."/>
            <person name="Dewhirst F.E."/>
            <person name="Haas B."/>
            <person name="Nusbaum C."/>
            <person name="Birren B."/>
        </authorList>
    </citation>
    <scope>NUCLEOTIDE SEQUENCE [LARGE SCALE GENOMIC DNA]</scope>
    <source>
        <strain evidence="2">1-1 BBBD Race 1</strain>
    </source>
</reference>
<gene>
    <name evidence="2" type="ORF">PTTG_04418</name>
</gene>
<evidence type="ECO:0000313" key="2">
    <source>
        <dbReference type="EMBL" id="OAV95165.1"/>
    </source>
</evidence>
<evidence type="ECO:0000313" key="4">
    <source>
        <dbReference type="Proteomes" id="UP000005240"/>
    </source>
</evidence>
<name>A0A180GR46_PUCT1</name>